<accession>A0A1M6MJX8</accession>
<reference evidence="3" key="1">
    <citation type="submission" date="2016-11" db="EMBL/GenBank/DDBJ databases">
        <authorList>
            <person name="Varghese N."/>
            <person name="Submissions S."/>
        </authorList>
    </citation>
    <scope>NUCLEOTIDE SEQUENCE [LARGE SCALE GENOMIC DNA]</scope>
    <source>
        <strain evidence="3">USBA-503</strain>
    </source>
</reference>
<evidence type="ECO:0000256" key="1">
    <source>
        <dbReference type="SAM" id="Phobius"/>
    </source>
</evidence>
<proteinExistence type="predicted"/>
<dbReference type="STRING" id="1830138.SAMN05443507_10490"/>
<dbReference type="RefSeq" id="WP_165611934.1">
    <property type="nucleotide sequence ID" value="NZ_FRAF01000004.1"/>
</dbReference>
<protein>
    <submittedName>
        <fullName evidence="2">Uncharacterized protein</fullName>
    </submittedName>
</protein>
<organism evidence="2 3">
    <name type="scientific">Alicyclobacillus tolerans</name>
    <dbReference type="NCBI Taxonomy" id="90970"/>
    <lineage>
        <taxon>Bacteria</taxon>
        <taxon>Bacillati</taxon>
        <taxon>Bacillota</taxon>
        <taxon>Bacilli</taxon>
        <taxon>Bacillales</taxon>
        <taxon>Alicyclobacillaceae</taxon>
        <taxon>Alicyclobacillus</taxon>
    </lineage>
</organism>
<evidence type="ECO:0000313" key="2">
    <source>
        <dbReference type="EMBL" id="SHJ83791.1"/>
    </source>
</evidence>
<keyword evidence="1" id="KW-1133">Transmembrane helix</keyword>
<keyword evidence="1" id="KW-0472">Membrane</keyword>
<keyword evidence="1" id="KW-0812">Transmembrane</keyword>
<keyword evidence="3" id="KW-1185">Reference proteome</keyword>
<name>A0A1M6MJX8_9BACL</name>
<dbReference type="AlphaFoldDB" id="A0A1M6MJX8"/>
<gene>
    <name evidence="2" type="ORF">SAMN05443507_10490</name>
</gene>
<dbReference type="Proteomes" id="UP000184016">
    <property type="component" value="Unassembled WGS sequence"/>
</dbReference>
<feature type="transmembrane region" description="Helical" evidence="1">
    <location>
        <begin position="6"/>
        <end position="25"/>
    </location>
</feature>
<sequence>MSIFRWLEAFCGLCVALLGVLKAFMEYRKTAAELRKTDENEAADQAKPRS</sequence>
<dbReference type="EMBL" id="FRAF01000004">
    <property type="protein sequence ID" value="SHJ83791.1"/>
    <property type="molecule type" value="Genomic_DNA"/>
</dbReference>
<evidence type="ECO:0000313" key="3">
    <source>
        <dbReference type="Proteomes" id="UP000184016"/>
    </source>
</evidence>